<evidence type="ECO:0000259" key="1">
    <source>
        <dbReference type="Pfam" id="PF09722"/>
    </source>
</evidence>
<dbReference type="Pfam" id="PF09722">
    <property type="entry name" value="Xre_MbcA_ParS_C"/>
    <property type="match status" value="1"/>
</dbReference>
<proteinExistence type="predicted"/>
<feature type="domain" description="Antitoxin Xre-like helix-turn-helix" evidence="2">
    <location>
        <begin position="1"/>
        <end position="51"/>
    </location>
</feature>
<gene>
    <name evidence="3" type="ORF">MNBD_GAMMA20-1378</name>
</gene>
<reference evidence="3" key="1">
    <citation type="submission" date="2018-06" db="EMBL/GenBank/DDBJ databases">
        <authorList>
            <person name="Zhirakovskaya E."/>
        </authorList>
    </citation>
    <scope>NUCLEOTIDE SEQUENCE</scope>
</reference>
<dbReference type="AlphaFoldDB" id="A0A3B1AL34"/>
<dbReference type="SUPFAM" id="SSF47413">
    <property type="entry name" value="lambda repressor-like DNA-binding domains"/>
    <property type="match status" value="1"/>
</dbReference>
<dbReference type="GO" id="GO:0003677">
    <property type="term" value="F:DNA binding"/>
    <property type="evidence" value="ECO:0007669"/>
    <property type="project" value="InterPro"/>
</dbReference>
<name>A0A3B1AL34_9ZZZZ</name>
<dbReference type="InterPro" id="IPR046847">
    <property type="entry name" value="Xre-like_HTH"/>
</dbReference>
<feature type="non-terminal residue" evidence="3">
    <location>
        <position position="1"/>
    </location>
</feature>
<dbReference type="Pfam" id="PF20432">
    <property type="entry name" value="Xre-like-HTH"/>
    <property type="match status" value="1"/>
</dbReference>
<dbReference type="EMBL" id="UOFU01000272">
    <property type="protein sequence ID" value="VAX02431.1"/>
    <property type="molecule type" value="Genomic_DNA"/>
</dbReference>
<feature type="domain" description="Antitoxin Xre/MbcA/ParS-like toxin-binding" evidence="1">
    <location>
        <begin position="59"/>
        <end position="108"/>
    </location>
</feature>
<evidence type="ECO:0000259" key="2">
    <source>
        <dbReference type="Pfam" id="PF20432"/>
    </source>
</evidence>
<protein>
    <submittedName>
        <fullName evidence="3">Uncharacterized protein</fullName>
    </submittedName>
</protein>
<sequence>VLCKALLSAQDALGLTQAELGATIGLNRSSISRLKTRGCLNPASKEGELALCVIRIYRALYAMVGGNHDNLRHWIRTENRHLQGVPAKLIQQVQGLVRVLEYLDAIRGKV</sequence>
<evidence type="ECO:0000313" key="3">
    <source>
        <dbReference type="EMBL" id="VAX02431.1"/>
    </source>
</evidence>
<dbReference type="InterPro" id="IPR024467">
    <property type="entry name" value="Xre/MbcA/ParS-like_toxin-bd"/>
</dbReference>
<organism evidence="3">
    <name type="scientific">hydrothermal vent metagenome</name>
    <dbReference type="NCBI Taxonomy" id="652676"/>
    <lineage>
        <taxon>unclassified sequences</taxon>
        <taxon>metagenomes</taxon>
        <taxon>ecological metagenomes</taxon>
    </lineage>
</organism>
<dbReference type="InterPro" id="IPR010982">
    <property type="entry name" value="Lambda_DNA-bd_dom_sf"/>
</dbReference>
<accession>A0A3B1AL34</accession>